<reference evidence="2" key="2">
    <citation type="journal article" date="2022" name="Elife">
        <title>Obligate sexual reproduction of a homothallic fungus closely related to the Cryptococcus pathogenic species complex.</title>
        <authorList>
            <person name="Passer A.R."/>
            <person name="Clancey S.A."/>
            <person name="Shea T."/>
            <person name="David-Palma M."/>
            <person name="Averette A.F."/>
            <person name="Boekhout T."/>
            <person name="Porcel B.M."/>
            <person name="Nowrousian M."/>
            <person name="Cuomo C.A."/>
            <person name="Sun S."/>
            <person name="Heitman J."/>
            <person name="Coelho M.A."/>
        </authorList>
    </citation>
    <scope>NUCLEOTIDE SEQUENCE</scope>
    <source>
        <strain evidence="2">CBS 7841</strain>
    </source>
</reference>
<evidence type="ECO:0000256" key="1">
    <source>
        <dbReference type="SAM" id="MobiDB-lite"/>
    </source>
</evidence>
<dbReference type="Proteomes" id="UP000094043">
    <property type="component" value="Chromosome 1"/>
</dbReference>
<dbReference type="Gene3D" id="2.60.40.10">
    <property type="entry name" value="Immunoglobulins"/>
    <property type="match status" value="2"/>
</dbReference>
<evidence type="ECO:0008006" key="4">
    <source>
        <dbReference type="Google" id="ProtNLM"/>
    </source>
</evidence>
<dbReference type="EMBL" id="CP143784">
    <property type="protein sequence ID" value="WVN85502.1"/>
    <property type="molecule type" value="Genomic_DNA"/>
</dbReference>
<reference evidence="2" key="1">
    <citation type="submission" date="2016-06" db="EMBL/GenBank/DDBJ databases">
        <authorList>
            <person name="Cuomo C."/>
            <person name="Litvintseva A."/>
            <person name="Heitman J."/>
            <person name="Chen Y."/>
            <person name="Sun S."/>
            <person name="Springer D."/>
            <person name="Dromer F."/>
            <person name="Young S."/>
            <person name="Zeng Q."/>
            <person name="Chapman S."/>
            <person name="Gujja S."/>
            <person name="Saif S."/>
            <person name="Birren B."/>
        </authorList>
    </citation>
    <scope>NUCLEOTIDE SEQUENCE</scope>
    <source>
        <strain evidence="2">CBS 7841</strain>
    </source>
</reference>
<dbReference type="InterPro" id="IPR013783">
    <property type="entry name" value="Ig-like_fold"/>
</dbReference>
<keyword evidence="3" id="KW-1185">Reference proteome</keyword>
<feature type="compositionally biased region" description="Low complexity" evidence="1">
    <location>
        <begin position="256"/>
        <end position="279"/>
    </location>
</feature>
<name>A0AAJ8LZA3_9TREE</name>
<gene>
    <name evidence="2" type="ORF">L203_100648</name>
</gene>
<feature type="region of interest" description="Disordered" evidence="1">
    <location>
        <begin position="235"/>
        <end position="280"/>
    </location>
</feature>
<sequence>MPNIVESMVEGMREIVGMAEGYLGLPADIEDEGRDAALDGKDFTLEGLPEERTDGVRPAVIPQDSVATMEPSPLKLAEQKPIQLSTQTSKFVIPIQASLIQTVDVSSGWIHLPPTYLDAESSFSAYGAVEGSRKVRSFGVKNVSGEKLEVEVESDLSGQLVFWVGDEDGCTSSSMSSTSSVSTNSGQQTLQFILPKNTTITIFLAFQPILSRPPSPFISSPLRCNLAESGLEEGGFTPRVNPALSRKESSDLSSMSNSTGASESGGSSQSTTGSQVSASWQGLETARKSENIHRAFSVHGSIFLRAISCASRDADQASLNQSLTHQTLALPFFATICRSFFTAGLIDPVSGLVFGSQQHSGSLNIDFGAENVVGKRYHRDILLVNRSEIELVWTTHVVNAPHKDLVWFELRDLDSENVFGVDHSSQPMPLPALSSRHLRLSLRSNAPIENLEFDFILSNSNQSGNVIILHATGSVLSFLSDDSLKLVSGPTLDFGSVTDRIWAKQTLTVQNTGDRALDVKFGNEEGFEVVFRLAGVAGEDVEEEGPAKPRETKTGLMRKMSRDGLSKSARDHFHPAGSERSLQHSHTSGVGFKPEDSVSESMSEVPSIADRRTKDPSQFSSGPLSRITSRTSSSHHQQPPYAEDLLDHDSDAENVESPFFGSHPSEASLAKLMIDHSVPVALPPEGPGEIPNQIEEITMRPGTEYRISILHRPRGPIEGMSEEQMGKLRKSSFKVFLDAVPSSLRSAYHHQARIRRTIKCSVTSCTSLIRLSSGDVIDFGQITVGASKSATLQIQNVSDLPAKVEIAAMSKVLSVNRGVIVIPPRGSVEEKLEFFPRRINERYEKQIFVRNLLNRANDQLVAIKSKNVDVYNITLHSHLYRILTPSGSNFLDFGSVVINYPTVRTVHVENFSQRDLTLELSASQPEDIQLYVKSEDSCPVQPPLHGTGKYADEAQPASPVSVNRPIVNGNLKERFMEELNEKHVNLAVGKKGKVREKSIIKGKKEEVWDGKDVAVSVGAALKKGGRGRPVQLYGNSVTFKDRTLLESHEYLDLACGPPLSAHRSSPHSKRAQLLESIELADKSKLSGQHSKIPKLDFAASAKGAGLVGRDGKKKKYLHTHGHHSSGLADGKANSKVDENANEKARTAPQTGEHTPTTPTKKPHLGSLALINKFLPDESSNGLKSPALTAKKAEAQVSQTIDPSADLSKMTVDQLLLAIDQHDAKKASITHTTLEEEETFVRRTIALRKELQNFINGGKLVPAKILRVKPGETIGLIVIMTPNPSIRPHISTRAKRADSRIYIKLLEFDQSLLDAAMAAVDMSHTSSNVNVEAKPHNTDMLRGTELPIRDLIIKSSCVRSVLEVQQSSINFGACDKGEIKSKTIVIHNKSDCMGLFRLKTSGSIASGDLKLGLGRYGVISAFGRKQFDNFSFTPSLVGNYQETITVENVLDSWNDRALAVKASVRKVPAFQVDPQNLDFGIVGQGTRKEQKSFIVTNISKHERTFIITVQFISPDTSAQIHLIKDENDAGTALSKLEEEELEAISQKLKIARRKGKSDKIIKYETRLMELGIPKHQLSAATEFEGGVDVDKEAENKSPVKIFTDLANAILAPLQANEDKPPQECIQTLNLTLAPNQKSKILVELVLAPPPSTDSSSNQFVSLDIQASITVHDRKNTDETVSVSISALRAAKT</sequence>
<dbReference type="GeneID" id="91084863"/>
<feature type="region of interest" description="Disordered" evidence="1">
    <location>
        <begin position="539"/>
        <end position="644"/>
    </location>
</feature>
<dbReference type="KEGG" id="cdep:91084863"/>
<dbReference type="PANTHER" id="PTHR39211">
    <property type="entry name" value="CHROMOSOME 7, WHOLE GENOME SHOTGUN SEQUENCE"/>
    <property type="match status" value="1"/>
</dbReference>
<feature type="compositionally biased region" description="Basic residues" evidence="1">
    <location>
        <begin position="1111"/>
        <end position="1123"/>
    </location>
</feature>
<evidence type="ECO:0000313" key="3">
    <source>
        <dbReference type="Proteomes" id="UP000094043"/>
    </source>
</evidence>
<protein>
    <recommendedName>
        <fullName evidence="4">MSP domain-containing protein</fullName>
    </recommendedName>
</protein>
<organism evidence="2 3">
    <name type="scientific">Cryptococcus depauperatus CBS 7841</name>
    <dbReference type="NCBI Taxonomy" id="1295531"/>
    <lineage>
        <taxon>Eukaryota</taxon>
        <taxon>Fungi</taxon>
        <taxon>Dikarya</taxon>
        <taxon>Basidiomycota</taxon>
        <taxon>Agaricomycotina</taxon>
        <taxon>Tremellomycetes</taxon>
        <taxon>Tremellales</taxon>
        <taxon>Cryptococcaceae</taxon>
        <taxon>Cryptococcus</taxon>
    </lineage>
</organism>
<feature type="region of interest" description="Disordered" evidence="1">
    <location>
        <begin position="1111"/>
        <end position="1163"/>
    </location>
</feature>
<feature type="compositionally biased region" description="Low complexity" evidence="1">
    <location>
        <begin position="625"/>
        <end position="640"/>
    </location>
</feature>
<proteinExistence type="predicted"/>
<evidence type="ECO:0000313" key="2">
    <source>
        <dbReference type="EMBL" id="WVN85502.1"/>
    </source>
</evidence>
<accession>A0AAJ8LZA3</accession>
<feature type="compositionally biased region" description="Basic and acidic residues" evidence="1">
    <location>
        <begin position="1132"/>
        <end position="1145"/>
    </location>
</feature>
<dbReference type="RefSeq" id="XP_066066202.1">
    <property type="nucleotide sequence ID" value="XM_066210105.1"/>
</dbReference>
<dbReference type="PANTHER" id="PTHR39211:SF1">
    <property type="entry name" value="ABNORMAL SPINDLE-LIKE MICROCEPHALY-ASSOCIATED PROTEIN ASH DOMAIN-CONTAINING PROTEIN"/>
    <property type="match status" value="1"/>
</dbReference>
<feature type="compositionally biased region" description="Basic and acidic residues" evidence="1">
    <location>
        <begin position="560"/>
        <end position="574"/>
    </location>
</feature>
<reference evidence="2" key="3">
    <citation type="submission" date="2024-01" db="EMBL/GenBank/DDBJ databases">
        <authorList>
            <person name="Coelho M.A."/>
            <person name="David-Palma M."/>
            <person name="Shea T."/>
            <person name="Sun S."/>
            <person name="Cuomo C.A."/>
            <person name="Heitman J."/>
        </authorList>
    </citation>
    <scope>NUCLEOTIDE SEQUENCE</scope>
    <source>
        <strain evidence="2">CBS 7841</strain>
    </source>
</reference>